<organism evidence="7">
    <name type="scientific">Heliothis virescens</name>
    <name type="common">Tobacco budworm moth</name>
    <dbReference type="NCBI Taxonomy" id="7102"/>
    <lineage>
        <taxon>Eukaryota</taxon>
        <taxon>Metazoa</taxon>
        <taxon>Ecdysozoa</taxon>
        <taxon>Arthropoda</taxon>
        <taxon>Hexapoda</taxon>
        <taxon>Insecta</taxon>
        <taxon>Pterygota</taxon>
        <taxon>Neoptera</taxon>
        <taxon>Endopterygota</taxon>
        <taxon>Lepidoptera</taxon>
        <taxon>Glossata</taxon>
        <taxon>Ditrysia</taxon>
        <taxon>Noctuoidea</taxon>
        <taxon>Noctuidae</taxon>
        <taxon>Heliothinae</taxon>
        <taxon>Heliothis</taxon>
    </lineage>
</organism>
<dbReference type="Gene3D" id="3.90.228.10">
    <property type="match status" value="1"/>
</dbReference>
<dbReference type="EMBL" id="NWSH01004995">
    <property type="protein sequence ID" value="PCG64514.1"/>
    <property type="molecule type" value="Genomic_DNA"/>
</dbReference>
<comment type="catalytic activity">
    <reaction evidence="4">
        <text>NAD(+) + (ADP-D-ribosyl)n-acceptor = nicotinamide + (ADP-D-ribosyl)n+1-acceptor + H(+).</text>
        <dbReference type="EC" id="2.4.2.30"/>
    </reaction>
</comment>
<dbReference type="STRING" id="7102.A0A2A4IZ21"/>
<dbReference type="GO" id="GO:0005730">
    <property type="term" value="C:nucleolus"/>
    <property type="evidence" value="ECO:0007669"/>
    <property type="project" value="TreeGrafter"/>
</dbReference>
<sequence>MLKKKHDMFCRQECYRATDVKLPANMHSAWGVGGTQPDPAHNRLLDDGTIVPLGKPVQNKVATTLLYNEFIVYDVAQVNVKYLLQMKFNHKY</sequence>
<gene>
    <name evidence="7" type="ORF">B5V51_10529</name>
</gene>
<comment type="caution">
    <text evidence="7">The sequence shown here is derived from an EMBL/GenBank/DDBJ whole genome shotgun (WGS) entry which is preliminary data.</text>
</comment>
<evidence type="ECO:0000256" key="1">
    <source>
        <dbReference type="ARBA" id="ARBA00022676"/>
    </source>
</evidence>
<evidence type="ECO:0000256" key="5">
    <source>
        <dbReference type="RuleBase" id="RU362114"/>
    </source>
</evidence>
<dbReference type="AlphaFoldDB" id="A0A2A4IZ21"/>
<dbReference type="GO" id="GO:1990404">
    <property type="term" value="F:NAD+-protein mono-ADP-ribosyltransferase activity"/>
    <property type="evidence" value="ECO:0007669"/>
    <property type="project" value="TreeGrafter"/>
</dbReference>
<dbReference type="Pfam" id="PF00644">
    <property type="entry name" value="PARP"/>
    <property type="match status" value="1"/>
</dbReference>
<evidence type="ECO:0000256" key="3">
    <source>
        <dbReference type="ARBA" id="ARBA00023027"/>
    </source>
</evidence>
<dbReference type="SUPFAM" id="SSF56399">
    <property type="entry name" value="ADP-ribosylation"/>
    <property type="match status" value="1"/>
</dbReference>
<dbReference type="GO" id="GO:0003950">
    <property type="term" value="F:NAD+ poly-ADP-ribosyltransferase activity"/>
    <property type="evidence" value="ECO:0007669"/>
    <property type="project" value="UniProtKB-UniRule"/>
</dbReference>
<reference evidence="7" key="1">
    <citation type="submission" date="2017-09" db="EMBL/GenBank/DDBJ databases">
        <title>Contemporary evolution of a Lepidopteran species, Heliothis virescens, in response to modern agricultural practices.</title>
        <authorList>
            <person name="Fritz M.L."/>
            <person name="Deyonke A.M."/>
            <person name="Papanicolaou A."/>
            <person name="Micinski S."/>
            <person name="Westbrook J."/>
            <person name="Gould F."/>
        </authorList>
    </citation>
    <scope>NUCLEOTIDE SEQUENCE [LARGE SCALE GENOMIC DNA]</scope>
    <source>
        <strain evidence="7">HvINT-</strain>
        <tissue evidence="7">Whole body</tissue>
    </source>
</reference>
<evidence type="ECO:0000256" key="4">
    <source>
        <dbReference type="ARBA" id="ARBA00033987"/>
    </source>
</evidence>
<feature type="domain" description="PARP catalytic" evidence="6">
    <location>
        <begin position="1"/>
        <end position="92"/>
    </location>
</feature>
<dbReference type="GO" id="GO:0006302">
    <property type="term" value="P:double-strand break repair"/>
    <property type="evidence" value="ECO:0007669"/>
    <property type="project" value="TreeGrafter"/>
</dbReference>
<name>A0A2A4IZ21_HELVI</name>
<keyword evidence="2 5" id="KW-0808">Transferase</keyword>
<dbReference type="InterPro" id="IPR050800">
    <property type="entry name" value="ARTD/PARP"/>
</dbReference>
<dbReference type="PROSITE" id="PS51059">
    <property type="entry name" value="PARP_CATALYTIC"/>
    <property type="match status" value="1"/>
</dbReference>
<dbReference type="GO" id="GO:0070212">
    <property type="term" value="P:protein poly-ADP-ribosylation"/>
    <property type="evidence" value="ECO:0007669"/>
    <property type="project" value="TreeGrafter"/>
</dbReference>
<proteinExistence type="predicted"/>
<evidence type="ECO:0000256" key="2">
    <source>
        <dbReference type="ARBA" id="ARBA00022679"/>
    </source>
</evidence>
<dbReference type="PANTHER" id="PTHR10459">
    <property type="entry name" value="DNA LIGASE"/>
    <property type="match status" value="1"/>
</dbReference>
<dbReference type="EC" id="2.4.2.-" evidence="5"/>
<evidence type="ECO:0000313" key="7">
    <source>
        <dbReference type="EMBL" id="PCG64514.1"/>
    </source>
</evidence>
<keyword evidence="3 5" id="KW-0520">NAD</keyword>
<accession>A0A2A4IZ21</accession>
<keyword evidence="1 5" id="KW-0328">Glycosyltransferase</keyword>
<evidence type="ECO:0000259" key="6">
    <source>
        <dbReference type="PROSITE" id="PS51059"/>
    </source>
</evidence>
<dbReference type="PANTHER" id="PTHR10459:SF60">
    <property type="entry name" value="POLY [ADP-RIBOSE] POLYMERASE 2"/>
    <property type="match status" value="1"/>
</dbReference>
<dbReference type="InterPro" id="IPR012317">
    <property type="entry name" value="Poly(ADP-ribose)pol_cat_dom"/>
</dbReference>
<protein>
    <recommendedName>
        <fullName evidence="5">Poly [ADP-ribose] polymerase</fullName>
        <shortName evidence="5">PARP</shortName>
        <ecNumber evidence="5">2.4.2.-</ecNumber>
    </recommendedName>
</protein>